<dbReference type="InterPro" id="IPR010935">
    <property type="entry name" value="SMC_hinge"/>
</dbReference>
<dbReference type="SMART" id="SM00968">
    <property type="entry name" value="SMC_hinge"/>
    <property type="match status" value="1"/>
</dbReference>
<protein>
    <recommendedName>
        <fullName evidence="8">Structural maintenance of chromosomes protein</fullName>
    </recommendedName>
</protein>
<evidence type="ECO:0000256" key="10">
    <source>
        <dbReference type="SAM" id="MobiDB-lite"/>
    </source>
</evidence>
<dbReference type="Proteomes" id="UP000306954">
    <property type="component" value="Unassembled WGS sequence"/>
</dbReference>
<keyword evidence="5 9" id="KW-0175">Coiled coil</keyword>
<dbReference type="PROSITE" id="PS00211">
    <property type="entry name" value="ABC_TRANSPORTER_1"/>
    <property type="match status" value="1"/>
</dbReference>
<dbReference type="InterPro" id="IPR003395">
    <property type="entry name" value="RecF/RecN/SMC_N"/>
</dbReference>
<dbReference type="InterPro" id="IPR036277">
    <property type="entry name" value="SMC_hinge_sf"/>
</dbReference>
<dbReference type="Gene3D" id="3.40.50.300">
    <property type="entry name" value="P-loop containing nucleotide triphosphate hydrolases"/>
    <property type="match status" value="2"/>
</dbReference>
<evidence type="ECO:0000256" key="7">
    <source>
        <dbReference type="ARBA" id="ARBA00023306"/>
    </source>
</evidence>
<feature type="compositionally biased region" description="Basic and acidic residues" evidence="10">
    <location>
        <begin position="779"/>
        <end position="802"/>
    </location>
</feature>
<dbReference type="GO" id="GO:0007059">
    <property type="term" value="P:chromosome segregation"/>
    <property type="evidence" value="ECO:0007669"/>
    <property type="project" value="UniProtKB-ARBA"/>
</dbReference>
<proteinExistence type="inferred from homology"/>
<feature type="domain" description="SMC hinge" evidence="11">
    <location>
        <begin position="528"/>
        <end position="640"/>
    </location>
</feature>
<dbReference type="Gene3D" id="1.20.1060.20">
    <property type="match status" value="1"/>
</dbReference>
<comment type="similarity">
    <text evidence="2">Belongs to the SMC family. SMC3 subfamily.</text>
</comment>
<gene>
    <name evidence="12" type="ORF">E3P90_04023</name>
</gene>
<evidence type="ECO:0000313" key="12">
    <source>
        <dbReference type="EMBL" id="TIB07603.1"/>
    </source>
</evidence>
<dbReference type="CDD" id="cd03272">
    <property type="entry name" value="ABC_SMC3_euk"/>
    <property type="match status" value="1"/>
</dbReference>
<feature type="region of interest" description="Disordered" evidence="10">
    <location>
        <begin position="779"/>
        <end position="815"/>
    </location>
</feature>
<feature type="region of interest" description="Disordered" evidence="10">
    <location>
        <begin position="1054"/>
        <end position="1080"/>
    </location>
</feature>
<dbReference type="GO" id="GO:0005524">
    <property type="term" value="F:ATP binding"/>
    <property type="evidence" value="ECO:0007669"/>
    <property type="project" value="InterPro"/>
</dbReference>
<dbReference type="AlphaFoldDB" id="A0A4T0H086"/>
<evidence type="ECO:0000256" key="4">
    <source>
        <dbReference type="ARBA" id="ARBA00022776"/>
    </source>
</evidence>
<dbReference type="Gene3D" id="3.30.70.1620">
    <property type="match status" value="1"/>
</dbReference>
<dbReference type="SUPFAM" id="SSF75553">
    <property type="entry name" value="Smc hinge domain"/>
    <property type="match status" value="1"/>
</dbReference>
<evidence type="ECO:0000259" key="11">
    <source>
        <dbReference type="SMART" id="SM00968"/>
    </source>
</evidence>
<keyword evidence="6 8" id="KW-0539">Nucleus</keyword>
<reference evidence="12 13" key="1">
    <citation type="submission" date="2019-03" db="EMBL/GenBank/DDBJ databases">
        <title>Sequencing 23 genomes of Wallemia ichthyophaga.</title>
        <authorList>
            <person name="Gostincar C."/>
        </authorList>
    </citation>
    <scope>NUCLEOTIDE SEQUENCE [LARGE SCALE GENOMIC DNA]</scope>
    <source>
        <strain evidence="12 13">EXF-8621</strain>
    </source>
</reference>
<dbReference type="PANTHER" id="PTHR43977">
    <property type="entry name" value="STRUCTURAL MAINTENANCE OF CHROMOSOMES PROTEIN 3"/>
    <property type="match status" value="1"/>
</dbReference>
<evidence type="ECO:0000256" key="2">
    <source>
        <dbReference type="ARBA" id="ARBA00005917"/>
    </source>
</evidence>
<keyword evidence="4" id="KW-0498">Mitosis</keyword>
<evidence type="ECO:0000256" key="1">
    <source>
        <dbReference type="ARBA" id="ARBA00004123"/>
    </source>
</evidence>
<feature type="coiled-coil region" evidence="9">
    <location>
        <begin position="266"/>
        <end position="356"/>
    </location>
</feature>
<dbReference type="InterPro" id="IPR017871">
    <property type="entry name" value="ABC_transporter-like_CS"/>
</dbReference>
<dbReference type="Pfam" id="PF06470">
    <property type="entry name" value="SMC_hinge"/>
    <property type="match status" value="1"/>
</dbReference>
<comment type="caution">
    <text evidence="12">The sequence shown here is derived from an EMBL/GenBank/DDBJ whole genome shotgun (WGS) entry which is preliminary data.</text>
</comment>
<dbReference type="GO" id="GO:0005694">
    <property type="term" value="C:chromosome"/>
    <property type="evidence" value="ECO:0007669"/>
    <property type="project" value="InterPro"/>
</dbReference>
<evidence type="ECO:0000256" key="5">
    <source>
        <dbReference type="ARBA" id="ARBA00023054"/>
    </source>
</evidence>
<accession>A0A4T0H086</accession>
<dbReference type="SUPFAM" id="SSF52540">
    <property type="entry name" value="P-loop containing nucleoside triphosphate hydrolases"/>
    <property type="match status" value="1"/>
</dbReference>
<evidence type="ECO:0000313" key="13">
    <source>
        <dbReference type="Proteomes" id="UP000306954"/>
    </source>
</evidence>
<evidence type="ECO:0000256" key="9">
    <source>
        <dbReference type="SAM" id="Coils"/>
    </source>
</evidence>
<dbReference type="InterPro" id="IPR041741">
    <property type="entry name" value="SMC3_ABC_euk"/>
</dbReference>
<sequence length="1207" mass="138251">MDTSKCHIESITIQGFKSYRDQTTVTPFSPGHNVVVGRNGSGKSNFFSAIRFVLSDAYTSLSREERQALLHDGTSSSATLSAFVEIVFANPDGRFPTGKPHVVLRRTIGLKKDEYSLDRKSASKGDVVNLLESAGFSRSNPYYIVPQGRISSLTNAKDSERLQLLKEVAGTRVYESKRTESLKIMQETSSKREKIVETLSSLEARLRELDHEKEELREFQEKDRERRCIEYSLYQQELNSVLVALDKLKKDYESDLSESSKRTNDQQEKALELQSLETKINDVEQAQNQAYIDKQQSADELSELYKMHTQLELAIEDAKESGEGSVSKREALTRDLESLKQSIDERERELSQITADWEERVGEESDLKRALDDTTVRITALYAKQARASQFSSKGERDQYLASEIGSLERAIQTRKREGDDLNNEQNAIAQRISNCDARIDEIISRRDQRDDEIDKAKDDLVSSKRQRVELLDNRKELWREESKIEQTLQWEREQKNKAEYIFHRTMDKDTANGLKAVQAITTRLKLNGVFGPLYTLFEVPDEFKAAAEITANTSLFHVVVDSDATAQQILNVMVRERLGRITFMPINRLKPQNFDYPESDDALPLIDQLTFNQDLLSAFKQVFGRTIVCPDLHVAGRYARSYGLNATTIDGDVAERRGTLSGGFHDRSKSRLDAVRQLMEWLTRVSASEYRSTEIKQSIVRLDQELNALASIYTRAESKLSSIRSRDEPLVIELERCEQDKIKLLHHVKELKQQANELENDVEDMRVKVEVYRDEMQQEMTEKLSDEEEKRLKSQSHEQVHLKGSLAEKTAQTTQVESRKELLEVEINENLRRNRALIESRLRKLDNSPSEDAEEDEVSKEEELKLTDKRIAKLQKQLRKIEEDINGYENETKEIRDSMDGIHQEQESESRAIGKQAKSVERYHAKTKTLQSRRIEFQRNIRDLGVLPEEAFTRYTNTSSDRLLKQLSKVRKALSGYSHVNKKAVEQFMTFTEQRDELIQRRDEQDEGADSIQELILHLDQRKDEAIERTFKQVSKYFSEVFEKLVPAGHGNLIMQKRIQGDNPKESSDEEEGRSSTDNYTGVSIKVSFTSKTDEGVRIAQLSGGQKAVVALATVFAIQRTDPAPFYLFDEIDAALDAQYRSSVASIISELSQSAQFITTTFRPEQISVADRFYGVMFTNQKISTITPIRREDAQEFVTTEATGTG</sequence>
<dbReference type="GO" id="GO:0016887">
    <property type="term" value="F:ATP hydrolysis activity"/>
    <property type="evidence" value="ECO:0007669"/>
    <property type="project" value="InterPro"/>
</dbReference>
<keyword evidence="3" id="KW-0132">Cell division</keyword>
<dbReference type="PIRSF" id="PIRSF005719">
    <property type="entry name" value="SMC"/>
    <property type="match status" value="1"/>
</dbReference>
<dbReference type="Pfam" id="PF02463">
    <property type="entry name" value="SMC_N"/>
    <property type="match status" value="1"/>
</dbReference>
<dbReference type="GO" id="GO:0051301">
    <property type="term" value="P:cell division"/>
    <property type="evidence" value="ECO:0007669"/>
    <property type="project" value="UniProtKB-KW"/>
</dbReference>
<keyword evidence="7" id="KW-0131">Cell cycle</keyword>
<dbReference type="EMBL" id="SPOF01000087">
    <property type="protein sequence ID" value="TIB07603.1"/>
    <property type="molecule type" value="Genomic_DNA"/>
</dbReference>
<evidence type="ECO:0000256" key="3">
    <source>
        <dbReference type="ARBA" id="ARBA00022618"/>
    </source>
</evidence>
<dbReference type="FunFam" id="3.40.50.300:FF:000424">
    <property type="entry name" value="Structural maintenance of chromosomes 3"/>
    <property type="match status" value="1"/>
</dbReference>
<feature type="coiled-coil region" evidence="9">
    <location>
        <begin position="185"/>
        <end position="222"/>
    </location>
</feature>
<organism evidence="12 13">
    <name type="scientific">Wallemia ichthyophaga</name>
    <dbReference type="NCBI Taxonomy" id="245174"/>
    <lineage>
        <taxon>Eukaryota</taxon>
        <taxon>Fungi</taxon>
        <taxon>Dikarya</taxon>
        <taxon>Basidiomycota</taxon>
        <taxon>Wallemiomycotina</taxon>
        <taxon>Wallemiomycetes</taxon>
        <taxon>Wallemiales</taxon>
        <taxon>Wallemiaceae</taxon>
        <taxon>Wallemia</taxon>
    </lineage>
</organism>
<dbReference type="InterPro" id="IPR027417">
    <property type="entry name" value="P-loop_NTPase"/>
</dbReference>
<evidence type="ECO:0000256" key="8">
    <source>
        <dbReference type="PIRNR" id="PIRNR005719"/>
    </source>
</evidence>
<dbReference type="GO" id="GO:0051276">
    <property type="term" value="P:chromosome organization"/>
    <property type="evidence" value="ECO:0007669"/>
    <property type="project" value="InterPro"/>
</dbReference>
<comment type="subcellular location">
    <subcellularLocation>
        <location evidence="1 8">Nucleus</location>
    </subcellularLocation>
</comment>
<dbReference type="GO" id="GO:0005634">
    <property type="term" value="C:nucleus"/>
    <property type="evidence" value="ECO:0007669"/>
    <property type="project" value="UniProtKB-SubCell"/>
</dbReference>
<dbReference type="InterPro" id="IPR024704">
    <property type="entry name" value="SMC"/>
</dbReference>
<dbReference type="FunFam" id="3.40.50.300:FF:000370">
    <property type="entry name" value="Structural maintenance of chromosomes 3"/>
    <property type="match status" value="1"/>
</dbReference>
<feature type="coiled-coil region" evidence="9">
    <location>
        <begin position="829"/>
        <end position="899"/>
    </location>
</feature>
<evidence type="ECO:0000256" key="6">
    <source>
        <dbReference type="ARBA" id="ARBA00023242"/>
    </source>
</evidence>
<name>A0A4T0H086_WALIC</name>